<evidence type="ECO:0000256" key="1">
    <source>
        <dbReference type="ARBA" id="ARBA00007319"/>
    </source>
</evidence>
<feature type="compositionally biased region" description="Basic and acidic residues" evidence="2">
    <location>
        <begin position="376"/>
        <end position="405"/>
    </location>
</feature>
<dbReference type="InterPro" id="IPR036005">
    <property type="entry name" value="Creatinase/aminopeptidase-like"/>
</dbReference>
<dbReference type="InterPro" id="IPR036390">
    <property type="entry name" value="WH_DNA-bd_sf"/>
</dbReference>
<dbReference type="SUPFAM" id="SSF55920">
    <property type="entry name" value="Creatinase/aminopeptidase"/>
    <property type="match status" value="1"/>
</dbReference>
<dbReference type="FunFam" id="1.10.10.10:FF:000029">
    <property type="entry name" value="Proliferation-associated 2G4, a"/>
    <property type="match status" value="1"/>
</dbReference>
<gene>
    <name evidence="4" type="ORF">POCULU_LOCUS5952</name>
</gene>
<evidence type="ECO:0000313" key="4">
    <source>
        <dbReference type="EMBL" id="CAG8570142.1"/>
    </source>
</evidence>
<comment type="caution">
    <text evidence="4">The sequence shown here is derived from an EMBL/GenBank/DDBJ whole genome shotgun (WGS) entry which is preliminary data.</text>
</comment>
<dbReference type="CDD" id="cd01089">
    <property type="entry name" value="PA2G4-like"/>
    <property type="match status" value="1"/>
</dbReference>
<dbReference type="PANTHER" id="PTHR10804">
    <property type="entry name" value="PROTEASE FAMILY M24 METHIONYL AMINOPEPTIDASE, AMINOPEPTIDASE P"/>
    <property type="match status" value="1"/>
</dbReference>
<dbReference type="OrthoDB" id="5876363at2759"/>
<dbReference type="SUPFAM" id="SSF46785">
    <property type="entry name" value="Winged helix' DNA-binding domain"/>
    <property type="match status" value="1"/>
</dbReference>
<evidence type="ECO:0000313" key="5">
    <source>
        <dbReference type="Proteomes" id="UP000789572"/>
    </source>
</evidence>
<feature type="region of interest" description="Disordered" evidence="2">
    <location>
        <begin position="361"/>
        <end position="405"/>
    </location>
</feature>
<dbReference type="EMBL" id="CAJVPJ010000999">
    <property type="protein sequence ID" value="CAG8570142.1"/>
    <property type="molecule type" value="Genomic_DNA"/>
</dbReference>
<evidence type="ECO:0000259" key="3">
    <source>
        <dbReference type="Pfam" id="PF00557"/>
    </source>
</evidence>
<accession>A0A9N9BN54</accession>
<dbReference type="InterPro" id="IPR000994">
    <property type="entry name" value="Pept_M24"/>
</dbReference>
<dbReference type="Gene3D" id="1.10.10.10">
    <property type="entry name" value="Winged helix-like DNA-binding domain superfamily/Winged helix DNA-binding domain"/>
    <property type="match status" value="1"/>
</dbReference>
<dbReference type="Proteomes" id="UP000789572">
    <property type="component" value="Unassembled WGS sequence"/>
</dbReference>
<dbReference type="Gene3D" id="3.90.230.10">
    <property type="entry name" value="Creatinase/methionine aminopeptidase superfamily"/>
    <property type="match status" value="1"/>
</dbReference>
<comment type="similarity">
    <text evidence="1">Belongs to the peptidase M24 family.</text>
</comment>
<dbReference type="InterPro" id="IPR036388">
    <property type="entry name" value="WH-like_DNA-bd_sf"/>
</dbReference>
<evidence type="ECO:0000256" key="2">
    <source>
        <dbReference type="SAM" id="MobiDB-lite"/>
    </source>
</evidence>
<dbReference type="NCBIfam" id="TIGR00495">
    <property type="entry name" value="crvDNA_42K"/>
    <property type="match status" value="1"/>
</dbReference>
<dbReference type="PANTHER" id="PTHR10804:SF11">
    <property type="entry name" value="PROLIFERATION-ASSOCIATED PROTEIN 2G4"/>
    <property type="match status" value="1"/>
</dbReference>
<dbReference type="AlphaFoldDB" id="A0A9N9BN54"/>
<feature type="compositionally biased region" description="Basic residues" evidence="2">
    <location>
        <begin position="364"/>
        <end position="373"/>
    </location>
</feature>
<feature type="domain" description="Peptidase M24" evidence="3">
    <location>
        <begin position="21"/>
        <end position="181"/>
    </location>
</feature>
<name>A0A9N9BN54_9GLOM</name>
<dbReference type="FunFam" id="3.90.230.10:FF:000013">
    <property type="entry name" value="DNA-binding protein, 42 kDa"/>
    <property type="match status" value="1"/>
</dbReference>
<dbReference type="InterPro" id="IPR004545">
    <property type="entry name" value="PA2G4"/>
</dbReference>
<sequence>MADDSDSEEILTIENSDVVTKYKIAADISNRTMKKLITSCVNGARILDLCVLGDKEIEDGVKPFYIKNKVPKGVAFPTCISVNNVICHFSPLSSDPEASNTLKPGDLVKIQLGAHIDGYAAITATTLVIGASNENPVKGVQADVITAAHYASEAALRLIKPGLNNMTVTQTIQKISQIYGTNSVEGMLSHQQEKNEIEGKKQIILNPSDAQKRDFESTNFAENEVWGVDILISSGDGKPKPSNVRTTVYRKTGETYLLKMKTAREVLSEITNKFGTFPFPLRALSDERKARLGIVECSKHGLVVPYNVFQEKEEEYVAQVFFTVLLTKNGPLKITNTYFDPSVIQSDKKIEDEQVLQILSSPLRKNKKKKKSGKGGAEKAEKKPADNEPAEKKPAEKEQAEKIVE</sequence>
<reference evidence="4" key="1">
    <citation type="submission" date="2021-06" db="EMBL/GenBank/DDBJ databases">
        <authorList>
            <person name="Kallberg Y."/>
            <person name="Tangrot J."/>
            <person name="Rosling A."/>
        </authorList>
    </citation>
    <scope>NUCLEOTIDE SEQUENCE</scope>
    <source>
        <strain evidence="4">IA702</strain>
    </source>
</reference>
<proteinExistence type="inferred from homology"/>
<dbReference type="Pfam" id="PF00557">
    <property type="entry name" value="Peptidase_M24"/>
    <property type="match status" value="1"/>
</dbReference>
<protein>
    <submittedName>
        <fullName evidence="4">9908_t:CDS:1</fullName>
    </submittedName>
</protein>
<keyword evidence="5" id="KW-1185">Reference proteome</keyword>
<organism evidence="4 5">
    <name type="scientific">Paraglomus occultum</name>
    <dbReference type="NCBI Taxonomy" id="144539"/>
    <lineage>
        <taxon>Eukaryota</taxon>
        <taxon>Fungi</taxon>
        <taxon>Fungi incertae sedis</taxon>
        <taxon>Mucoromycota</taxon>
        <taxon>Glomeromycotina</taxon>
        <taxon>Glomeromycetes</taxon>
        <taxon>Paraglomerales</taxon>
        <taxon>Paraglomeraceae</taxon>
        <taxon>Paraglomus</taxon>
    </lineage>
</organism>
<dbReference type="InterPro" id="IPR047113">
    <property type="entry name" value="PA2G4/ARX1"/>
</dbReference>